<dbReference type="Pfam" id="PF01284">
    <property type="entry name" value="MARVEL"/>
    <property type="match status" value="1"/>
</dbReference>
<sequence length="163" mass="17891">MARIIELGLRAFEFSFTVILLGLIGSLETSGGNPESVHYSMFTSAWSAFFLIYLIPATATESLVGHPIIPVIVDATNVVFTFCAAITLAARTMGRNCSNHDFTDHNEIAMGSENRCREAQASCAFFWFLWVCYVASMIGSVVVGRSSTNLRSRPAPRRPMSQV</sequence>
<evidence type="ECO:0000256" key="1">
    <source>
        <dbReference type="ARBA" id="ARBA00004141"/>
    </source>
</evidence>
<evidence type="ECO:0000256" key="3">
    <source>
        <dbReference type="ARBA" id="ARBA00022989"/>
    </source>
</evidence>
<keyword evidence="3 5" id="KW-1133">Transmembrane helix</keyword>
<reference key="1">
    <citation type="journal article" date="2014" name="PLoS Genet.">
        <title>Signature Gene Expression Reveals Novel Clues to the Molecular Mechanisms of Dimorphic Transition in Penicillium marneffei.</title>
        <authorList>
            <person name="Yang E."/>
            <person name="Wang G."/>
            <person name="Cai J."/>
            <person name="Woo P.C."/>
            <person name="Lau S.K."/>
            <person name="Yuen K.-Y."/>
            <person name="Chow W.-N."/>
            <person name="Lin X."/>
        </authorList>
    </citation>
    <scope>NUCLEOTIDE SEQUENCE [LARGE SCALE GENOMIC DNA]</scope>
    <source>
        <strain>PM1</strain>
    </source>
</reference>
<dbReference type="AlphaFoldDB" id="A0A093V0V9"/>
<comment type="subcellular location">
    <subcellularLocation>
        <location evidence="1">Membrane</location>
        <topology evidence="1">Multi-pass membrane protein</topology>
    </subcellularLocation>
</comment>
<evidence type="ECO:0000256" key="4">
    <source>
        <dbReference type="ARBA" id="ARBA00023136"/>
    </source>
</evidence>
<comment type="caution">
    <text evidence="7">The sequence shown here is derived from an EMBL/GenBank/DDBJ whole genome shotgun (WGS) entry which is preliminary data.</text>
</comment>
<feature type="transmembrane region" description="Helical" evidence="5">
    <location>
        <begin position="7"/>
        <end position="25"/>
    </location>
</feature>
<accession>A0A093V0V9</accession>
<name>A0A093V0V9_TALMA</name>
<dbReference type="InterPro" id="IPR052649">
    <property type="entry name" value="NCE102-like"/>
</dbReference>
<dbReference type="GO" id="GO:0072659">
    <property type="term" value="P:protein localization to plasma membrane"/>
    <property type="evidence" value="ECO:0007669"/>
    <property type="project" value="TreeGrafter"/>
</dbReference>
<proteinExistence type="predicted"/>
<dbReference type="GO" id="GO:0005886">
    <property type="term" value="C:plasma membrane"/>
    <property type="evidence" value="ECO:0007669"/>
    <property type="project" value="TreeGrafter"/>
</dbReference>
<feature type="transmembrane region" description="Helical" evidence="5">
    <location>
        <begin position="124"/>
        <end position="143"/>
    </location>
</feature>
<gene>
    <name evidence="7" type="ORF">GQ26_0201350</name>
</gene>
<dbReference type="GO" id="GO:0032126">
    <property type="term" value="C:eisosome"/>
    <property type="evidence" value="ECO:0007669"/>
    <property type="project" value="TreeGrafter"/>
</dbReference>
<dbReference type="GO" id="GO:0070941">
    <property type="term" value="P:eisosome assembly"/>
    <property type="evidence" value="ECO:0007669"/>
    <property type="project" value="TreeGrafter"/>
</dbReference>
<dbReference type="HOGENOM" id="CLU_098356_0_0_1"/>
<evidence type="ECO:0000256" key="2">
    <source>
        <dbReference type="ARBA" id="ARBA00022692"/>
    </source>
</evidence>
<dbReference type="EMBL" id="JPOX01000020">
    <property type="protein sequence ID" value="KFX46172.1"/>
    <property type="molecule type" value="Genomic_DNA"/>
</dbReference>
<feature type="domain" description="MARVEL" evidence="6">
    <location>
        <begin position="6"/>
        <end position="138"/>
    </location>
</feature>
<organism evidence="7">
    <name type="scientific">Talaromyces marneffei PM1</name>
    <dbReference type="NCBI Taxonomy" id="1077442"/>
    <lineage>
        <taxon>Eukaryota</taxon>
        <taxon>Fungi</taxon>
        <taxon>Dikarya</taxon>
        <taxon>Ascomycota</taxon>
        <taxon>Pezizomycotina</taxon>
        <taxon>Eurotiomycetes</taxon>
        <taxon>Eurotiomycetidae</taxon>
        <taxon>Eurotiales</taxon>
        <taxon>Trichocomaceae</taxon>
        <taxon>Talaromyces</taxon>
        <taxon>Talaromyces sect. Talaromyces</taxon>
    </lineage>
</organism>
<reference evidence="7" key="2">
    <citation type="journal article" date="2014" name="PLoS Genet.">
        <title>Signature gene expression reveals novel clues to the molecular mechanisms of dimorphic transition in Penicillium marneffei.</title>
        <authorList>
            <person name="Yang E."/>
            <person name="Wang G."/>
            <person name="Cai J."/>
            <person name="Woo P.C."/>
            <person name="Lau S.K."/>
            <person name="Yuen K.-Y."/>
            <person name="Chow W.-N."/>
            <person name="Lin X."/>
        </authorList>
    </citation>
    <scope>NUCLEOTIDE SEQUENCE</scope>
    <source>
        <strain evidence="7">PM1</strain>
    </source>
</reference>
<dbReference type="InterPro" id="IPR008253">
    <property type="entry name" value="Marvel"/>
</dbReference>
<evidence type="ECO:0000313" key="7">
    <source>
        <dbReference type="EMBL" id="KFX46172.1"/>
    </source>
</evidence>
<evidence type="ECO:0000259" key="6">
    <source>
        <dbReference type="Pfam" id="PF01284"/>
    </source>
</evidence>
<dbReference type="eggNOG" id="ENOG502RZW2">
    <property type="taxonomic scope" value="Eukaryota"/>
</dbReference>
<keyword evidence="4 5" id="KW-0472">Membrane</keyword>
<feature type="transmembrane region" description="Helical" evidence="5">
    <location>
        <begin position="68"/>
        <end position="90"/>
    </location>
</feature>
<keyword evidence="2 5" id="KW-0812">Transmembrane</keyword>
<feature type="transmembrane region" description="Helical" evidence="5">
    <location>
        <begin position="37"/>
        <end position="56"/>
    </location>
</feature>
<protein>
    <submittedName>
        <fullName evidence="7">Non-classical export protein 2</fullName>
    </submittedName>
</protein>
<dbReference type="PANTHER" id="PTHR28165">
    <property type="entry name" value="NON-CLASSICAL EXPORT PROTEIN 2-RELATED"/>
    <property type="match status" value="1"/>
</dbReference>
<evidence type="ECO:0000256" key="5">
    <source>
        <dbReference type="SAM" id="Phobius"/>
    </source>
</evidence>
<dbReference type="PANTHER" id="PTHR28165:SF1">
    <property type="entry name" value="NON-CLASSICAL EXPORT PROTEIN 2-RELATED"/>
    <property type="match status" value="1"/>
</dbReference>